<evidence type="ECO:0008006" key="7">
    <source>
        <dbReference type="Google" id="ProtNLM"/>
    </source>
</evidence>
<dbReference type="Pfam" id="PF16334">
    <property type="entry name" value="DUF4964"/>
    <property type="match status" value="1"/>
</dbReference>
<dbReference type="InterPro" id="IPR008928">
    <property type="entry name" value="6-hairpin_glycosidase_sf"/>
</dbReference>
<dbReference type="InterPro" id="IPR033433">
    <property type="entry name" value="GtaA_N"/>
</dbReference>
<name>A0A7W7ZDX8_9BACT</name>
<proteinExistence type="predicted"/>
<feature type="chain" id="PRO_5030559062" description="L-glutaminase" evidence="1">
    <location>
        <begin position="27"/>
        <end position="709"/>
    </location>
</feature>
<gene>
    <name evidence="5" type="ORF">HDF16_002515</name>
</gene>
<sequence>MSKYCMLQAVLSVFLVTGSIANSAAAQTPASEASSPRPPATPLITHDPYFSIWSTADQLTDRPTTHWTGHDQPLIGLVRIDGKPFRIMGRDPWNIPALPQTSMELTPLHTRYRFAGAGIEIELSFFTPAFLDDMDLMSRPVTYVTWTSHATDAAQHDVSVYLDADANSATSYEHQPVTFSRQQTASGQSLSVGTRDQAVLNRSGDDLRIDWGYFHLWVPSNETSQTSIAPHAADEFVSTGVLPKADFMDGVVPNDRSAPHIAVALPLGSVGTQPVSRHLLVSYTEGFGIQYMNRNLRPYWQRHGKSVSAMLDEAESEYAALDERGNKFDKELIADLTRTAGAHYAWLCTLSYRQSIAAHKLVADADNQPMLFAKENFSNGDIATVDVLYPSSPIFLFFNPRLLEAQVFPVLQYAAMTDRWHFPFAPHDLGQYPLANGQEYGGGEKTEEDQMPVEETANLIILVDAIARTEGSSSLGERFWPLLTRWAEYLKIHGLDPETQLTTDDFAGHVAHNANLSIKAIDALGAYADLAHLLHHDAEAKQYGAMAKTMAGQWVKMAAEGDHYKLAFNSPGTWSQKYNLVWDKLLDFNLFPPSVRESEIAFYKTKLNRYGLPLDSRKTYTKSDWTLWTATLAEKRTDFDAIVDPLYTWSTETTSRVPMTDWFDTITGKQESFQARSVVGGLFVKALDDKALAAKWRARATSSSQPATH</sequence>
<evidence type="ECO:0000259" key="4">
    <source>
        <dbReference type="Pfam" id="PF17168"/>
    </source>
</evidence>
<evidence type="ECO:0000313" key="5">
    <source>
        <dbReference type="EMBL" id="MBB5057809.1"/>
    </source>
</evidence>
<dbReference type="GO" id="GO:0005975">
    <property type="term" value="P:carbohydrate metabolic process"/>
    <property type="evidence" value="ECO:0007669"/>
    <property type="project" value="InterPro"/>
</dbReference>
<dbReference type="AlphaFoldDB" id="A0A7W7ZDX8"/>
<protein>
    <recommendedName>
        <fullName evidence="7">L-glutaminase</fullName>
    </recommendedName>
</protein>
<accession>A0A7W7ZDX8</accession>
<dbReference type="Pfam" id="PF16335">
    <property type="entry name" value="GtaA_6_Hairpin"/>
    <property type="match status" value="1"/>
</dbReference>
<dbReference type="SUPFAM" id="SSF48208">
    <property type="entry name" value="Six-hairpin glycosidases"/>
    <property type="match status" value="1"/>
</dbReference>
<keyword evidence="1" id="KW-0732">Signal</keyword>
<comment type="caution">
    <text evidence="5">The sequence shown here is derived from an EMBL/GenBank/DDBJ whole genome shotgun (WGS) entry which is preliminary data.</text>
</comment>
<dbReference type="InterPro" id="IPR032514">
    <property type="entry name" value="GtaA_central"/>
</dbReference>
<reference evidence="5 6" key="1">
    <citation type="submission" date="2020-08" db="EMBL/GenBank/DDBJ databases">
        <title>Genomic Encyclopedia of Type Strains, Phase IV (KMG-V): Genome sequencing to study the core and pangenomes of soil and plant-associated prokaryotes.</title>
        <authorList>
            <person name="Whitman W."/>
        </authorList>
    </citation>
    <scope>NUCLEOTIDE SEQUENCE [LARGE SCALE GENOMIC DNA]</scope>
    <source>
        <strain evidence="5 6">M8UP14</strain>
    </source>
</reference>
<evidence type="ECO:0000256" key="1">
    <source>
        <dbReference type="SAM" id="SignalP"/>
    </source>
</evidence>
<feature type="domain" description="DUF4964" evidence="2">
    <location>
        <begin position="29"/>
        <end position="95"/>
    </location>
</feature>
<dbReference type="PANTHER" id="PTHR31987:SF1">
    <property type="entry name" value="GLUTAMINASE A"/>
    <property type="match status" value="1"/>
</dbReference>
<feature type="domain" description="Glutaminase A N-terminal" evidence="4">
    <location>
        <begin position="109"/>
        <end position="335"/>
    </location>
</feature>
<dbReference type="EMBL" id="JACHIP010000003">
    <property type="protein sequence ID" value="MBB5057809.1"/>
    <property type="molecule type" value="Genomic_DNA"/>
</dbReference>
<evidence type="ECO:0000259" key="2">
    <source>
        <dbReference type="Pfam" id="PF16334"/>
    </source>
</evidence>
<dbReference type="RefSeq" id="WP_184216944.1">
    <property type="nucleotide sequence ID" value="NZ_JACHIP010000003.1"/>
</dbReference>
<evidence type="ECO:0000313" key="6">
    <source>
        <dbReference type="Proteomes" id="UP000540989"/>
    </source>
</evidence>
<dbReference type="InterPro" id="IPR052743">
    <property type="entry name" value="Glutaminase_GtaA"/>
</dbReference>
<feature type="signal peptide" evidence="1">
    <location>
        <begin position="1"/>
        <end position="26"/>
    </location>
</feature>
<dbReference type="InterPro" id="IPR032515">
    <property type="entry name" value="DUF4964"/>
</dbReference>
<dbReference type="Proteomes" id="UP000540989">
    <property type="component" value="Unassembled WGS sequence"/>
</dbReference>
<evidence type="ECO:0000259" key="3">
    <source>
        <dbReference type="Pfam" id="PF16335"/>
    </source>
</evidence>
<feature type="domain" description="Glutaminase A central" evidence="3">
    <location>
        <begin position="341"/>
        <end position="685"/>
    </location>
</feature>
<keyword evidence="6" id="KW-1185">Reference proteome</keyword>
<dbReference type="Pfam" id="PF17168">
    <property type="entry name" value="DUF5127"/>
    <property type="match status" value="1"/>
</dbReference>
<organism evidence="5 6">
    <name type="scientific">Granulicella aggregans</name>
    <dbReference type="NCBI Taxonomy" id="474949"/>
    <lineage>
        <taxon>Bacteria</taxon>
        <taxon>Pseudomonadati</taxon>
        <taxon>Acidobacteriota</taxon>
        <taxon>Terriglobia</taxon>
        <taxon>Terriglobales</taxon>
        <taxon>Acidobacteriaceae</taxon>
        <taxon>Granulicella</taxon>
    </lineage>
</organism>
<dbReference type="PANTHER" id="PTHR31987">
    <property type="entry name" value="GLUTAMINASE A-RELATED"/>
    <property type="match status" value="1"/>
</dbReference>